<reference evidence="1 2" key="1">
    <citation type="submission" date="2018-08" db="EMBL/GenBank/DDBJ databases">
        <title>Fibrisoma montanum sp. nov., isolated from Danxia mountain soil.</title>
        <authorList>
            <person name="Huang Y."/>
        </authorList>
    </citation>
    <scope>NUCLEOTIDE SEQUENCE [LARGE SCALE GENOMIC DNA]</scope>
    <source>
        <strain evidence="1 2">HYT19</strain>
    </source>
</reference>
<dbReference type="AlphaFoldDB" id="A0A418M1Z7"/>
<organism evidence="1 2">
    <name type="scientific">Fibrisoma montanum</name>
    <dbReference type="NCBI Taxonomy" id="2305895"/>
    <lineage>
        <taxon>Bacteria</taxon>
        <taxon>Pseudomonadati</taxon>
        <taxon>Bacteroidota</taxon>
        <taxon>Cytophagia</taxon>
        <taxon>Cytophagales</taxon>
        <taxon>Spirosomataceae</taxon>
        <taxon>Fibrisoma</taxon>
    </lineage>
</organism>
<comment type="caution">
    <text evidence="1">The sequence shown here is derived from an EMBL/GenBank/DDBJ whole genome shotgun (WGS) entry which is preliminary data.</text>
</comment>
<dbReference type="RefSeq" id="WP_119669994.1">
    <property type="nucleotide sequence ID" value="NZ_QXED01000007.1"/>
</dbReference>
<gene>
    <name evidence="1" type="ORF">DYU11_22530</name>
</gene>
<keyword evidence="2" id="KW-1185">Reference proteome</keyword>
<dbReference type="Proteomes" id="UP000283523">
    <property type="component" value="Unassembled WGS sequence"/>
</dbReference>
<protein>
    <submittedName>
        <fullName evidence="1">Uncharacterized protein</fullName>
    </submittedName>
</protein>
<proteinExistence type="predicted"/>
<accession>A0A418M1Z7</accession>
<sequence>MLQGFINQVQSAIKQVEDRLTAQQHLMRQDQIDQALDYLDDLYCEYYMLLGIDPPKLTKYD</sequence>
<name>A0A418M1Z7_9BACT</name>
<evidence type="ECO:0000313" key="2">
    <source>
        <dbReference type="Proteomes" id="UP000283523"/>
    </source>
</evidence>
<dbReference type="EMBL" id="QXED01000007">
    <property type="protein sequence ID" value="RIV19708.1"/>
    <property type="molecule type" value="Genomic_DNA"/>
</dbReference>
<evidence type="ECO:0000313" key="1">
    <source>
        <dbReference type="EMBL" id="RIV19708.1"/>
    </source>
</evidence>